<proteinExistence type="predicted"/>
<feature type="transmembrane region" description="Helical" evidence="1">
    <location>
        <begin position="115"/>
        <end position="139"/>
    </location>
</feature>
<keyword evidence="1" id="KW-1133">Transmembrane helix</keyword>
<gene>
    <name evidence="2" type="ORF">TCIL3000_11_6090</name>
</gene>
<dbReference type="EMBL" id="HE575324">
    <property type="protein sequence ID" value="CCC95186.1"/>
    <property type="molecule type" value="Genomic_DNA"/>
</dbReference>
<evidence type="ECO:0008006" key="3">
    <source>
        <dbReference type="Google" id="ProtNLM"/>
    </source>
</evidence>
<keyword evidence="1" id="KW-0812">Transmembrane</keyword>
<feature type="transmembrane region" description="Helical" evidence="1">
    <location>
        <begin position="310"/>
        <end position="332"/>
    </location>
</feature>
<feature type="transmembrane region" description="Helical" evidence="1">
    <location>
        <begin position="71"/>
        <end position="94"/>
    </location>
</feature>
<name>G0V0L5_TRYCI</name>
<feature type="transmembrane region" description="Helical" evidence="1">
    <location>
        <begin position="32"/>
        <end position="59"/>
    </location>
</feature>
<evidence type="ECO:0000256" key="1">
    <source>
        <dbReference type="SAM" id="Phobius"/>
    </source>
</evidence>
<feature type="transmembrane region" description="Helical" evidence="1">
    <location>
        <begin position="394"/>
        <end position="413"/>
    </location>
</feature>
<feature type="transmembrane region" description="Helical" evidence="1">
    <location>
        <begin position="367"/>
        <end position="387"/>
    </location>
</feature>
<feature type="transmembrane region" description="Helical" evidence="1">
    <location>
        <begin position="174"/>
        <end position="198"/>
    </location>
</feature>
<dbReference type="PANTHER" id="PTHR42253">
    <property type="entry name" value="TRANSMEMBRANE PROTEIN-RELATED"/>
    <property type="match status" value="1"/>
</dbReference>
<sequence length="461" mass="51158">MATCFTGLWSNTRAEWVYWFGLLSQATCNFSLIFAIICLAAVIVGNVVLLIGVNFWLHLLFEKLGDQYNPFALQIVVCLFLSLLFGILTVGYILKCGISPLWRALVEKNRVRGPLYRLFLIFASGATNGVSTVLAIYAMLHTPEFLQAVLMSVIPFFAQVWTYLLVVQERRRHYLSLTVISALLLCIGGILLSSSSSFISSTAANKSPPFGWVFVYFISCVVFGMWCVVQRLYFDAIAIVPEPSEQIQEHSSTQPFDQDGRVSFGQPDGLGPANSGEAGATDVPKESGLLETEELPINDRQWAKQDENDVAAKVLILFLGILFQMLVTFALVPVDAIKGFGSSNGMAHSWDNLQVTFHAIFESWHNLRYGVLHTFGFMLSFVGCAYLNERSPTLASVILQMAAPITSLTLIIVPQWDVFGEHGIVGYKVSGVLMLLIAGWSYHVWDVAFPKAYRSGEKEDK</sequence>
<organism evidence="2">
    <name type="scientific">Trypanosoma congolense (strain IL3000)</name>
    <dbReference type="NCBI Taxonomy" id="1068625"/>
    <lineage>
        <taxon>Eukaryota</taxon>
        <taxon>Discoba</taxon>
        <taxon>Euglenozoa</taxon>
        <taxon>Kinetoplastea</taxon>
        <taxon>Metakinetoplastina</taxon>
        <taxon>Trypanosomatida</taxon>
        <taxon>Trypanosomatidae</taxon>
        <taxon>Trypanosoma</taxon>
        <taxon>Nannomonas</taxon>
    </lineage>
</organism>
<reference evidence="2" key="1">
    <citation type="journal article" date="2012" name="Proc. Natl. Acad. Sci. U.S.A.">
        <title>Antigenic diversity is generated by distinct evolutionary mechanisms in African trypanosome species.</title>
        <authorList>
            <person name="Jackson A.P."/>
            <person name="Berry A."/>
            <person name="Aslett M."/>
            <person name="Allison H.C."/>
            <person name="Burton P."/>
            <person name="Vavrova-Anderson J."/>
            <person name="Brown R."/>
            <person name="Browne H."/>
            <person name="Corton N."/>
            <person name="Hauser H."/>
            <person name="Gamble J."/>
            <person name="Gilderthorp R."/>
            <person name="Marcello L."/>
            <person name="McQuillan J."/>
            <person name="Otto T.D."/>
            <person name="Quail M.A."/>
            <person name="Sanders M.J."/>
            <person name="van Tonder A."/>
            <person name="Ginger M.L."/>
            <person name="Field M.C."/>
            <person name="Barry J.D."/>
            <person name="Hertz-Fowler C."/>
            <person name="Berriman M."/>
        </authorList>
    </citation>
    <scope>NUCLEOTIDE SEQUENCE</scope>
    <source>
        <strain evidence="2">IL3000</strain>
    </source>
</reference>
<dbReference type="VEuPathDB" id="TriTrypDB:TcIL3000.11.6090"/>
<keyword evidence="1" id="KW-0472">Membrane</keyword>
<feature type="transmembrane region" description="Helical" evidence="1">
    <location>
        <begin position="210"/>
        <end position="229"/>
    </location>
</feature>
<evidence type="ECO:0000313" key="2">
    <source>
        <dbReference type="EMBL" id="CCC95186.1"/>
    </source>
</evidence>
<dbReference type="PANTHER" id="PTHR42253:SF2">
    <property type="entry name" value="HYPOTHETICAL PREDICTED MULTIPASS TRANSMEMBRANE PROTEIN"/>
    <property type="match status" value="1"/>
</dbReference>
<accession>G0V0L5</accession>
<feature type="transmembrane region" description="Helical" evidence="1">
    <location>
        <begin position="425"/>
        <end position="445"/>
    </location>
</feature>
<dbReference type="AlphaFoldDB" id="G0V0L5"/>
<feature type="transmembrane region" description="Helical" evidence="1">
    <location>
        <begin position="145"/>
        <end position="167"/>
    </location>
</feature>
<protein>
    <recommendedName>
        <fullName evidence="3">EamA domain-containing protein</fullName>
    </recommendedName>
</protein>